<evidence type="ECO:0000313" key="7">
    <source>
        <dbReference type="Proteomes" id="UP001174909"/>
    </source>
</evidence>
<dbReference type="FunFam" id="3.20.20.60:FF:000003">
    <property type="entry name" value="3-methyl-2-oxobutanoate hydroxymethyltransferase"/>
    <property type="match status" value="1"/>
</dbReference>
<proteinExistence type="inferred from homology"/>
<sequence length="302" mass="32449">MDLSLWEKVGMKVGRLHEEATVMGKVTIRDIARMKADGKKIPMITAYDYTSACLADNAGIPIILVGDSLGMVVLGYESTIQVTLEDILHHMKAVSRGAKQALLVADMPFMTYHVDAGQALTNAARLMQEGGAHSVKLEGGESMAPTVRRLVECGIPVMGHIGLTPQSVNALGGYRVQGRGLEAAERLLRDAQALEQAGAYSVVLELVPSPLAGLISSRLTIPTIGIGAGPECDGQVQVLHDMLGLFTNFSPKHAKQFAQLSESIKMAFAQYMQEVEAGDFPTDKQSFTMDPAVLEELQALSR</sequence>
<dbReference type="Gene3D" id="3.20.20.60">
    <property type="entry name" value="Phosphoenolpyruvate-binding domains"/>
    <property type="match status" value="1"/>
</dbReference>
<dbReference type="InterPro" id="IPR015813">
    <property type="entry name" value="Pyrv/PenolPyrv_kinase-like_dom"/>
</dbReference>
<dbReference type="Proteomes" id="UP001174909">
    <property type="component" value="Unassembled WGS sequence"/>
</dbReference>
<comment type="caution">
    <text evidence="6">The sequence shown here is derived from an EMBL/GenBank/DDBJ whole genome shotgun (WGS) entry which is preliminary data.</text>
</comment>
<dbReference type="EC" id="2.1.2.11" evidence="3"/>
<dbReference type="InterPro" id="IPR003700">
    <property type="entry name" value="Pantoate_hydroxy_MeTrfase"/>
</dbReference>
<comment type="catalytic activity">
    <reaction evidence="5">
        <text>(6R)-5,10-methylene-5,6,7,8-tetrahydrofolate + 3-methyl-2-oxobutanoate + H2O = 2-dehydropantoate + (6S)-5,6,7,8-tetrahydrofolate</text>
        <dbReference type="Rhea" id="RHEA:11824"/>
        <dbReference type="ChEBI" id="CHEBI:11561"/>
        <dbReference type="ChEBI" id="CHEBI:11851"/>
        <dbReference type="ChEBI" id="CHEBI:15377"/>
        <dbReference type="ChEBI" id="CHEBI:15636"/>
        <dbReference type="ChEBI" id="CHEBI:57453"/>
        <dbReference type="EC" id="2.1.2.11"/>
    </reaction>
</comment>
<accession>A0AA35SMN2</accession>
<dbReference type="GO" id="GO:0000287">
    <property type="term" value="F:magnesium ion binding"/>
    <property type="evidence" value="ECO:0007669"/>
    <property type="project" value="TreeGrafter"/>
</dbReference>
<evidence type="ECO:0000256" key="3">
    <source>
        <dbReference type="ARBA" id="ARBA00012618"/>
    </source>
</evidence>
<organism evidence="6 7">
    <name type="scientific">Geodia barretti</name>
    <name type="common">Barrett's horny sponge</name>
    <dbReference type="NCBI Taxonomy" id="519541"/>
    <lineage>
        <taxon>Eukaryota</taxon>
        <taxon>Metazoa</taxon>
        <taxon>Porifera</taxon>
        <taxon>Demospongiae</taxon>
        <taxon>Heteroscleromorpha</taxon>
        <taxon>Tetractinellida</taxon>
        <taxon>Astrophorina</taxon>
        <taxon>Geodiidae</taxon>
        <taxon>Geodia</taxon>
    </lineage>
</organism>
<dbReference type="GO" id="GO:0005737">
    <property type="term" value="C:cytoplasm"/>
    <property type="evidence" value="ECO:0007669"/>
    <property type="project" value="TreeGrafter"/>
</dbReference>
<dbReference type="EMBL" id="CASHTH010002545">
    <property type="protein sequence ID" value="CAI8031546.1"/>
    <property type="molecule type" value="Genomic_DNA"/>
</dbReference>
<evidence type="ECO:0000313" key="6">
    <source>
        <dbReference type="EMBL" id="CAI8031546.1"/>
    </source>
</evidence>
<dbReference type="PANTHER" id="PTHR20881">
    <property type="entry name" value="3-METHYL-2-OXOBUTANOATE HYDROXYMETHYLTRANSFERASE"/>
    <property type="match status" value="1"/>
</dbReference>
<dbReference type="NCBIfam" id="NF001452">
    <property type="entry name" value="PRK00311.1"/>
    <property type="match status" value="1"/>
</dbReference>
<dbReference type="InterPro" id="IPR040442">
    <property type="entry name" value="Pyrv_kinase-like_dom_sf"/>
</dbReference>
<dbReference type="CDD" id="cd06557">
    <property type="entry name" value="KPHMT-like"/>
    <property type="match status" value="1"/>
</dbReference>
<comment type="pathway">
    <text evidence="1">Cofactor biosynthesis; (R)-pantothenate biosynthesis; (R)-pantoate from 3-methyl-2-oxobutanoate: step 1/2.</text>
</comment>
<dbReference type="GO" id="GO:0015940">
    <property type="term" value="P:pantothenate biosynthetic process"/>
    <property type="evidence" value="ECO:0007669"/>
    <property type="project" value="InterPro"/>
</dbReference>
<dbReference type="HAMAP" id="MF_00156">
    <property type="entry name" value="PanB"/>
    <property type="match status" value="1"/>
</dbReference>
<evidence type="ECO:0000256" key="2">
    <source>
        <dbReference type="ARBA" id="ARBA00008676"/>
    </source>
</evidence>
<dbReference type="AlphaFoldDB" id="A0AA35SMN2"/>
<evidence type="ECO:0000256" key="5">
    <source>
        <dbReference type="ARBA" id="ARBA00049172"/>
    </source>
</evidence>
<dbReference type="GO" id="GO:0003864">
    <property type="term" value="F:3-methyl-2-oxobutanoate hydroxymethyltransferase activity"/>
    <property type="evidence" value="ECO:0007669"/>
    <property type="project" value="UniProtKB-EC"/>
</dbReference>
<dbReference type="PIRSF" id="PIRSF000388">
    <property type="entry name" value="Pantoate_hydroxy_MeTrfase"/>
    <property type="match status" value="1"/>
</dbReference>
<dbReference type="Pfam" id="PF02548">
    <property type="entry name" value="Pantoate_transf"/>
    <property type="match status" value="1"/>
</dbReference>
<name>A0AA35SMN2_GEOBA</name>
<keyword evidence="4" id="KW-0808">Transferase</keyword>
<evidence type="ECO:0000256" key="1">
    <source>
        <dbReference type="ARBA" id="ARBA00005033"/>
    </source>
</evidence>
<reference evidence="6" key="1">
    <citation type="submission" date="2023-03" db="EMBL/GenBank/DDBJ databases">
        <authorList>
            <person name="Steffen K."/>
            <person name="Cardenas P."/>
        </authorList>
    </citation>
    <scope>NUCLEOTIDE SEQUENCE</scope>
</reference>
<evidence type="ECO:0000256" key="4">
    <source>
        <dbReference type="ARBA" id="ARBA00022679"/>
    </source>
</evidence>
<comment type="similarity">
    <text evidence="2">Belongs to the PanB family.</text>
</comment>
<keyword evidence="7" id="KW-1185">Reference proteome</keyword>
<gene>
    <name evidence="6" type="ORF">GBAR_LOCUS17904</name>
</gene>
<dbReference type="PANTHER" id="PTHR20881:SF0">
    <property type="entry name" value="3-METHYL-2-OXOBUTANOATE HYDROXYMETHYLTRANSFERASE"/>
    <property type="match status" value="1"/>
</dbReference>
<protein>
    <recommendedName>
        <fullName evidence="3">3-methyl-2-oxobutanoate hydroxymethyltransferase</fullName>
        <ecNumber evidence="3">2.1.2.11</ecNumber>
    </recommendedName>
</protein>
<dbReference type="NCBIfam" id="TIGR00222">
    <property type="entry name" value="panB"/>
    <property type="match status" value="1"/>
</dbReference>
<dbReference type="SUPFAM" id="SSF51621">
    <property type="entry name" value="Phosphoenolpyruvate/pyruvate domain"/>
    <property type="match status" value="1"/>
</dbReference>